<dbReference type="EMBL" id="JAPDNT010000044">
    <property type="protein sequence ID" value="MCW3477667.1"/>
    <property type="molecule type" value="Genomic_DNA"/>
</dbReference>
<dbReference type="Pfam" id="PF08241">
    <property type="entry name" value="Methyltransf_11"/>
    <property type="match status" value="1"/>
</dbReference>
<dbReference type="InterPro" id="IPR013216">
    <property type="entry name" value="Methyltransf_11"/>
</dbReference>
<evidence type="ECO:0000313" key="2">
    <source>
        <dbReference type="EMBL" id="MCW3477667.1"/>
    </source>
</evidence>
<dbReference type="CDD" id="cd02440">
    <property type="entry name" value="AdoMet_MTases"/>
    <property type="match status" value="1"/>
</dbReference>
<dbReference type="RefSeq" id="WP_264716627.1">
    <property type="nucleotide sequence ID" value="NZ_JAPDNT010000044.1"/>
</dbReference>
<dbReference type="AlphaFoldDB" id="A0AA41YSD1"/>
<gene>
    <name evidence="2" type="ORF">OL599_24200</name>
</gene>
<dbReference type="Proteomes" id="UP001165679">
    <property type="component" value="Unassembled WGS sequence"/>
</dbReference>
<reference evidence="2" key="2">
    <citation type="submission" date="2022-10" db="EMBL/GenBank/DDBJ databases">
        <authorList>
            <person name="Trinh H.N."/>
        </authorList>
    </citation>
    <scope>NUCLEOTIDE SEQUENCE</scope>
    <source>
        <strain evidence="2">RN2-1</strain>
    </source>
</reference>
<keyword evidence="2" id="KW-0489">Methyltransferase</keyword>
<evidence type="ECO:0000259" key="1">
    <source>
        <dbReference type="Pfam" id="PF08241"/>
    </source>
</evidence>
<dbReference type="InterPro" id="IPR029063">
    <property type="entry name" value="SAM-dependent_MTases_sf"/>
</dbReference>
<name>A0AA41YSD1_9PROT</name>
<protein>
    <submittedName>
        <fullName evidence="2">Methyltransferase domain-containing protein</fullName>
    </submittedName>
</protein>
<accession>A0AA41YSD1</accession>
<dbReference type="SUPFAM" id="SSF53335">
    <property type="entry name" value="S-adenosyl-L-methionine-dependent methyltransferases"/>
    <property type="match status" value="1"/>
</dbReference>
<organism evidence="2 3">
    <name type="scientific">Limobrevibacterium gyesilva</name>
    <dbReference type="NCBI Taxonomy" id="2991712"/>
    <lineage>
        <taxon>Bacteria</taxon>
        <taxon>Pseudomonadati</taxon>
        <taxon>Pseudomonadota</taxon>
        <taxon>Alphaproteobacteria</taxon>
        <taxon>Acetobacterales</taxon>
        <taxon>Acetobacteraceae</taxon>
        <taxon>Limobrevibacterium</taxon>
    </lineage>
</organism>
<keyword evidence="2" id="KW-0808">Transferase</keyword>
<sequence length="320" mass="35545">MQIDGYEFMVDTVAKFFNTVRVSGWFHHPNDRLRSVAVANEETVGCVTETGIDHGGVIAAYGPGKGFSIQYLQPREGLSDNAAVTFTTESGWSATIPLLQLCADRLSHYPGGAMMRRFIDTVDAMPGARVLDIGGRNRSRIDRSQEFRSAETTVLDILDGDNVDVVGDAHELGRLFPPGHFDAVYSVSVFEHLMMPWSVAAQMNQVLKPGGIALIFTHQTLGMHDIPWDFWRFSDTAWDALFNPRTGFEIVERMLESEQFIIPFIYRPIKAYAERAAGYEGSAVLVRKTGPCQLAWNVKPADLTATMYPGGTENPYEKKG</sequence>
<dbReference type="GO" id="GO:0008757">
    <property type="term" value="F:S-adenosylmethionine-dependent methyltransferase activity"/>
    <property type="evidence" value="ECO:0007669"/>
    <property type="project" value="InterPro"/>
</dbReference>
<comment type="caution">
    <text evidence="2">The sequence shown here is derived from an EMBL/GenBank/DDBJ whole genome shotgun (WGS) entry which is preliminary data.</text>
</comment>
<dbReference type="Gene3D" id="3.40.50.150">
    <property type="entry name" value="Vaccinia Virus protein VP39"/>
    <property type="match status" value="1"/>
</dbReference>
<reference evidence="2" key="1">
    <citation type="submission" date="2022-09" db="EMBL/GenBank/DDBJ databases">
        <title>Rhodovastum sp. nov. RN2-1 isolated from soil in Seongnam, South Korea.</title>
        <authorList>
            <person name="Le N.T."/>
        </authorList>
    </citation>
    <scope>NUCLEOTIDE SEQUENCE</scope>
    <source>
        <strain evidence="2">RN2-1</strain>
    </source>
</reference>
<dbReference type="GO" id="GO:0032259">
    <property type="term" value="P:methylation"/>
    <property type="evidence" value="ECO:0007669"/>
    <property type="project" value="UniProtKB-KW"/>
</dbReference>
<feature type="domain" description="Methyltransferase type 11" evidence="1">
    <location>
        <begin position="165"/>
        <end position="215"/>
    </location>
</feature>
<evidence type="ECO:0000313" key="3">
    <source>
        <dbReference type="Proteomes" id="UP001165679"/>
    </source>
</evidence>
<proteinExistence type="predicted"/>
<keyword evidence="3" id="KW-1185">Reference proteome</keyword>